<sequence>MPVPPPPHPPGGDPVTTTRPDTRTTPVDLATMRETVNRLLDPDAVPEALPPTGDELQTLTALVRGHLELLVPEVEAAARKLKPDSVHRYTVLGCVWEARSRLETQPSPRFGGAPGYARRLARALNALCDHYETLNGTIR</sequence>
<proteinExistence type="predicted"/>
<feature type="region of interest" description="Disordered" evidence="1">
    <location>
        <begin position="1"/>
        <end position="25"/>
    </location>
</feature>
<evidence type="ECO:0000313" key="2">
    <source>
        <dbReference type="EMBL" id="KOT35347.1"/>
    </source>
</evidence>
<keyword evidence="3" id="KW-1185">Reference proteome</keyword>
<feature type="compositionally biased region" description="Pro residues" evidence="1">
    <location>
        <begin position="1"/>
        <end position="12"/>
    </location>
</feature>
<dbReference type="InterPro" id="IPR046300">
    <property type="entry name" value="DUF6415"/>
</dbReference>
<name>A0A0M8QMR6_9ACTN</name>
<evidence type="ECO:0000313" key="3">
    <source>
        <dbReference type="Proteomes" id="UP000037773"/>
    </source>
</evidence>
<dbReference type="Proteomes" id="UP000037773">
    <property type="component" value="Unassembled WGS sequence"/>
</dbReference>
<evidence type="ECO:0000256" key="1">
    <source>
        <dbReference type="SAM" id="MobiDB-lite"/>
    </source>
</evidence>
<gene>
    <name evidence="2" type="ORF">ADK41_25390</name>
</gene>
<comment type="caution">
    <text evidence="2">The sequence shown here is derived from an EMBL/GenBank/DDBJ whole genome shotgun (WGS) entry which is preliminary data.</text>
</comment>
<organism evidence="2 3">
    <name type="scientific">Streptomyces caelestis</name>
    <dbReference type="NCBI Taxonomy" id="36816"/>
    <lineage>
        <taxon>Bacteria</taxon>
        <taxon>Bacillati</taxon>
        <taxon>Actinomycetota</taxon>
        <taxon>Actinomycetes</taxon>
        <taxon>Kitasatosporales</taxon>
        <taxon>Streptomycetaceae</taxon>
        <taxon>Streptomyces</taxon>
    </lineage>
</organism>
<feature type="compositionally biased region" description="Low complexity" evidence="1">
    <location>
        <begin position="13"/>
        <end position="25"/>
    </location>
</feature>
<accession>A0A0M8QMR6</accession>
<dbReference type="Pfam" id="PF19979">
    <property type="entry name" value="DUF6415"/>
    <property type="match status" value="1"/>
</dbReference>
<reference evidence="2 3" key="1">
    <citation type="submission" date="2015-07" db="EMBL/GenBank/DDBJ databases">
        <authorList>
            <person name="Noorani M."/>
        </authorList>
    </citation>
    <scope>NUCLEOTIDE SEQUENCE [LARGE SCALE GENOMIC DNA]</scope>
    <source>
        <strain evidence="2 3">NRRL B-24567</strain>
    </source>
</reference>
<dbReference type="AlphaFoldDB" id="A0A0M8QMR6"/>
<protein>
    <submittedName>
        <fullName evidence="2">Uncharacterized protein</fullName>
    </submittedName>
</protein>
<dbReference type="PATRIC" id="fig|36816.3.peg.5483"/>
<dbReference type="EMBL" id="LGCN01000212">
    <property type="protein sequence ID" value="KOT35347.1"/>
    <property type="molecule type" value="Genomic_DNA"/>
</dbReference>